<dbReference type="Gene3D" id="3.40.50.80">
    <property type="entry name" value="Nucleotide-binding domain of ferredoxin-NADP reductase (FNR) module"/>
    <property type="match status" value="1"/>
</dbReference>
<protein>
    <submittedName>
        <fullName evidence="6">2Fe-2S iron-sulfur cluster-binding protein</fullName>
    </submittedName>
</protein>
<feature type="domain" description="FAD-binding FR-type" evidence="5">
    <location>
        <begin position="104"/>
        <end position="203"/>
    </location>
</feature>
<dbReference type="InterPro" id="IPR036010">
    <property type="entry name" value="2Fe-2S_ferredoxin-like_sf"/>
</dbReference>
<keyword evidence="2" id="KW-0001">2Fe-2S</keyword>
<proteinExistence type="predicted"/>
<dbReference type="PRINTS" id="PR00410">
    <property type="entry name" value="PHEHYDRXLASE"/>
</dbReference>
<dbReference type="SUPFAM" id="SSF52343">
    <property type="entry name" value="Ferredoxin reductase-like, C-terminal NADP-linked domain"/>
    <property type="match status" value="1"/>
</dbReference>
<dbReference type="InterPro" id="IPR017927">
    <property type="entry name" value="FAD-bd_FR_type"/>
</dbReference>
<dbReference type="Gene3D" id="3.10.20.30">
    <property type="match status" value="1"/>
</dbReference>
<dbReference type="Pfam" id="PF00175">
    <property type="entry name" value="NAD_binding_1"/>
    <property type="match status" value="1"/>
</dbReference>
<dbReference type="PANTHER" id="PTHR47354">
    <property type="entry name" value="NADH OXIDOREDUCTASE HCR"/>
    <property type="match status" value="1"/>
</dbReference>
<dbReference type="Pfam" id="PF00111">
    <property type="entry name" value="Fer2"/>
    <property type="match status" value="1"/>
</dbReference>
<dbReference type="CDD" id="cd00207">
    <property type="entry name" value="fer2"/>
    <property type="match status" value="1"/>
</dbReference>
<accession>A0ABW1MTD5</accession>
<evidence type="ECO:0000313" key="6">
    <source>
        <dbReference type="EMBL" id="MFC6066650.1"/>
    </source>
</evidence>
<dbReference type="InterPro" id="IPR001041">
    <property type="entry name" value="2Fe-2S_ferredoxin-type"/>
</dbReference>
<dbReference type="PROSITE" id="PS51384">
    <property type="entry name" value="FAD_FR"/>
    <property type="match status" value="1"/>
</dbReference>
<dbReference type="Pfam" id="PF00970">
    <property type="entry name" value="FAD_binding_6"/>
    <property type="match status" value="1"/>
</dbReference>
<evidence type="ECO:0000256" key="2">
    <source>
        <dbReference type="ARBA" id="ARBA00022714"/>
    </source>
</evidence>
<organism evidence="6 7">
    <name type="scientific">Streptomyces ochraceiscleroticus</name>
    <dbReference type="NCBI Taxonomy" id="47761"/>
    <lineage>
        <taxon>Bacteria</taxon>
        <taxon>Bacillati</taxon>
        <taxon>Actinomycetota</taxon>
        <taxon>Actinomycetes</taxon>
        <taxon>Kitasatosporales</taxon>
        <taxon>Streptomycetaceae</taxon>
        <taxon>Streptomyces</taxon>
    </lineage>
</organism>
<feature type="domain" description="2Fe-2S ferredoxin-type" evidence="4">
    <location>
        <begin position="7"/>
        <end position="97"/>
    </location>
</feature>
<evidence type="ECO:0000256" key="1">
    <source>
        <dbReference type="ARBA" id="ARBA00001974"/>
    </source>
</evidence>
<reference evidence="7" key="1">
    <citation type="journal article" date="2019" name="Int. J. Syst. Evol. Microbiol.">
        <title>The Global Catalogue of Microorganisms (GCM) 10K type strain sequencing project: providing services to taxonomists for standard genome sequencing and annotation.</title>
        <authorList>
            <consortium name="The Broad Institute Genomics Platform"/>
            <consortium name="The Broad Institute Genome Sequencing Center for Infectious Disease"/>
            <person name="Wu L."/>
            <person name="Ma J."/>
        </authorList>
    </citation>
    <scope>NUCLEOTIDE SEQUENCE [LARGE SCALE GENOMIC DNA]</scope>
    <source>
        <strain evidence="7">CGMCC 1.15180</strain>
    </source>
</reference>
<dbReference type="InterPro" id="IPR008333">
    <property type="entry name" value="Cbr1-like_FAD-bd_dom"/>
</dbReference>
<dbReference type="RefSeq" id="WP_031065109.1">
    <property type="nucleotide sequence ID" value="NZ_JBHSPX010000008.1"/>
</dbReference>
<dbReference type="PROSITE" id="PS00197">
    <property type="entry name" value="2FE2S_FER_1"/>
    <property type="match status" value="1"/>
</dbReference>
<dbReference type="Gene3D" id="2.40.30.10">
    <property type="entry name" value="Translation factors"/>
    <property type="match status" value="1"/>
</dbReference>
<keyword evidence="7" id="KW-1185">Reference proteome</keyword>
<dbReference type="EMBL" id="JBHSPX010000008">
    <property type="protein sequence ID" value="MFC6066650.1"/>
    <property type="molecule type" value="Genomic_DNA"/>
</dbReference>
<evidence type="ECO:0000259" key="5">
    <source>
        <dbReference type="PROSITE" id="PS51384"/>
    </source>
</evidence>
<dbReference type="InterPro" id="IPR039261">
    <property type="entry name" value="FNR_nucleotide-bd"/>
</dbReference>
<sequence>MTHRTEHTVSVDGSDVRFACSEGDTLLRAALRAGVGLSYECNSGSCGSCRYELLEGEVRDRRPDAPGLTARDRRKHRRLACQSEPLTSCTVRLGAKAESAPHRPLRQTATLREIRPLTHDMSEFVFVTGRPAAFSPGQYAMLLLPEGQVERAYSMSNVGNCYGEWRFVVKRAPGGEATSILFDKLEVGARVVLDGPYGHAYLRRDNPHAVCVGGGSGVGAMISVLLGAAALPDADSRTVHLFLGGRSPADLFRPAALELAQSRLGALHFHTAVSGTSPDGAEALGTGGSPYRGFLHEAVLDVLGDTLTDFTFYAAGPPAMTDALARTLVLEKGLTADQLHFDRFC</sequence>
<dbReference type="InterPro" id="IPR006058">
    <property type="entry name" value="2Fe2S_fd_BS"/>
</dbReference>
<dbReference type="InterPro" id="IPR012675">
    <property type="entry name" value="Beta-grasp_dom_sf"/>
</dbReference>
<keyword evidence="2" id="KW-0479">Metal-binding</keyword>
<evidence type="ECO:0000313" key="7">
    <source>
        <dbReference type="Proteomes" id="UP001596139"/>
    </source>
</evidence>
<dbReference type="SUPFAM" id="SSF63380">
    <property type="entry name" value="Riboflavin synthase domain-like"/>
    <property type="match status" value="1"/>
</dbReference>
<dbReference type="InterPro" id="IPR001433">
    <property type="entry name" value="OxRdtase_FAD/NAD-bd"/>
</dbReference>
<comment type="cofactor">
    <cofactor evidence="1">
        <name>FAD</name>
        <dbReference type="ChEBI" id="CHEBI:57692"/>
    </cofactor>
</comment>
<dbReference type="PROSITE" id="PS51085">
    <property type="entry name" value="2FE2S_FER_2"/>
    <property type="match status" value="1"/>
</dbReference>
<dbReference type="InterPro" id="IPR050415">
    <property type="entry name" value="MRET"/>
</dbReference>
<dbReference type="InterPro" id="IPR017938">
    <property type="entry name" value="Riboflavin_synthase-like_b-brl"/>
</dbReference>
<keyword evidence="3" id="KW-0411">Iron-sulfur</keyword>
<keyword evidence="2" id="KW-0408">Iron</keyword>
<evidence type="ECO:0000259" key="4">
    <source>
        <dbReference type="PROSITE" id="PS51085"/>
    </source>
</evidence>
<dbReference type="PANTHER" id="PTHR47354:SF5">
    <property type="entry name" value="PROTEIN RFBI"/>
    <property type="match status" value="1"/>
</dbReference>
<name>A0ABW1MTD5_9ACTN</name>
<dbReference type="Proteomes" id="UP001596139">
    <property type="component" value="Unassembled WGS sequence"/>
</dbReference>
<gene>
    <name evidence="6" type="ORF">ACFP4F_29480</name>
</gene>
<comment type="caution">
    <text evidence="6">The sequence shown here is derived from an EMBL/GenBank/DDBJ whole genome shotgun (WGS) entry which is preliminary data.</text>
</comment>
<evidence type="ECO:0000256" key="3">
    <source>
        <dbReference type="ARBA" id="ARBA00023014"/>
    </source>
</evidence>
<dbReference type="SUPFAM" id="SSF54292">
    <property type="entry name" value="2Fe-2S ferredoxin-like"/>
    <property type="match status" value="1"/>
</dbReference>